<gene>
    <name evidence="10" type="ORF">EZH22_27535</name>
</gene>
<sequence length="305" mass="30972">MSLLFDAALCLLLVAGALGVVTARGARRAVLAFIGYGLLLGLAWVRLDGLDVALTEIAIGSGISGVVLLRAVRAVPEAPRPGARPLTALLSVGVAAALSVMVLALPEPAPTRAHDVAAALPATDLGNPVTGVLLVFRALDTLLEKVVLLLALVGVWALSRDPSWSGRPAPLSSEPASAPSAFLARVLAPIGLLVGLYLLWVGADAPGGAFQSGAVLAAMGLLLLMGGQIRPPRTSSPRLRLLLLAGPLGFLAVGFSGWATAGVFLGYPPGWEKPVIIAVEVAITISIAVTLCLIVLGPPSAEEGT</sequence>
<feature type="transmembrane region" description="Helical" evidence="7">
    <location>
        <begin position="84"/>
        <end position="105"/>
    </location>
</feature>
<feature type="transmembrane region" description="Helical" evidence="7">
    <location>
        <begin position="180"/>
        <end position="203"/>
    </location>
</feature>
<keyword evidence="6 7" id="KW-0472">Membrane</keyword>
<protein>
    <submittedName>
        <fullName evidence="10">DUF4040 domain-containing protein</fullName>
    </submittedName>
</protein>
<accession>A0A974SHT3</accession>
<keyword evidence="4 7" id="KW-0812">Transmembrane</keyword>
<dbReference type="GO" id="GO:0005886">
    <property type="term" value="C:plasma membrane"/>
    <property type="evidence" value="ECO:0007669"/>
    <property type="project" value="UniProtKB-SubCell"/>
</dbReference>
<feature type="transmembrane region" description="Helical" evidence="7">
    <location>
        <begin position="209"/>
        <end position="229"/>
    </location>
</feature>
<feature type="transmembrane region" description="Helical" evidence="7">
    <location>
        <begin position="241"/>
        <end position="264"/>
    </location>
</feature>
<feature type="transmembrane region" description="Helical" evidence="7">
    <location>
        <begin position="52"/>
        <end position="72"/>
    </location>
</feature>
<evidence type="ECO:0000259" key="8">
    <source>
        <dbReference type="Pfam" id="PF04039"/>
    </source>
</evidence>
<comment type="similarity">
    <text evidence="2">Belongs to the CPA3 antiporters (TC 2.A.63) subunit B family.</text>
</comment>
<name>A0A974SHT3_9HYPH</name>
<dbReference type="KEGG" id="xdi:EZH22_27535"/>
<dbReference type="InterPro" id="IPR025383">
    <property type="entry name" value="MrpA_C/MbhD"/>
</dbReference>
<evidence type="ECO:0000256" key="5">
    <source>
        <dbReference type="ARBA" id="ARBA00022989"/>
    </source>
</evidence>
<dbReference type="Pfam" id="PF13244">
    <property type="entry name" value="MbhD"/>
    <property type="match status" value="1"/>
</dbReference>
<reference evidence="10 11" key="1">
    <citation type="submission" date="2020-10" db="EMBL/GenBank/DDBJ databases">
        <title>Degradation of 1,4-Dioxane by Xanthobacter sp. YN2, via a Novel Group-2 Soluble Di-Iron Monooxygenase.</title>
        <authorList>
            <person name="Ma F."/>
            <person name="Wang Y."/>
            <person name="Yang J."/>
            <person name="Guo H."/>
            <person name="Su D."/>
            <person name="Yu L."/>
        </authorList>
    </citation>
    <scope>NUCLEOTIDE SEQUENCE [LARGE SCALE GENOMIC DNA]</scope>
    <source>
        <strain evidence="10 11">YN2</strain>
    </source>
</reference>
<keyword evidence="5 7" id="KW-1133">Transmembrane helix</keyword>
<feature type="domain" description="Na+/H+ antiporter MnhB subunit-related protein" evidence="8">
    <location>
        <begin position="182"/>
        <end position="296"/>
    </location>
</feature>
<proteinExistence type="inferred from homology"/>
<feature type="transmembrane region" description="Helical" evidence="7">
    <location>
        <begin position="276"/>
        <end position="296"/>
    </location>
</feature>
<evidence type="ECO:0000256" key="3">
    <source>
        <dbReference type="ARBA" id="ARBA00022475"/>
    </source>
</evidence>
<evidence type="ECO:0000256" key="2">
    <source>
        <dbReference type="ARBA" id="ARBA00009425"/>
    </source>
</evidence>
<organism evidence="10 11">
    <name type="scientific">Xanthobacter dioxanivorans</name>
    <dbReference type="NCBI Taxonomy" id="2528964"/>
    <lineage>
        <taxon>Bacteria</taxon>
        <taxon>Pseudomonadati</taxon>
        <taxon>Pseudomonadota</taxon>
        <taxon>Alphaproteobacteria</taxon>
        <taxon>Hyphomicrobiales</taxon>
        <taxon>Xanthobacteraceae</taxon>
        <taxon>Xanthobacter</taxon>
    </lineage>
</organism>
<feature type="transmembrane region" description="Helical" evidence="7">
    <location>
        <begin position="29"/>
        <end position="45"/>
    </location>
</feature>
<evidence type="ECO:0000313" key="11">
    <source>
        <dbReference type="Proteomes" id="UP000596427"/>
    </source>
</evidence>
<evidence type="ECO:0000313" key="10">
    <source>
        <dbReference type="EMBL" id="QRG06626.1"/>
    </source>
</evidence>
<dbReference type="Proteomes" id="UP000596427">
    <property type="component" value="Chromosome"/>
</dbReference>
<dbReference type="PANTHER" id="PTHR33932">
    <property type="entry name" value="NA(+)/H(+) ANTIPORTER SUBUNIT B"/>
    <property type="match status" value="1"/>
</dbReference>
<dbReference type="RefSeq" id="WP_203193533.1">
    <property type="nucleotide sequence ID" value="NZ_CP063362.1"/>
</dbReference>
<dbReference type="InterPro" id="IPR050622">
    <property type="entry name" value="CPA3_antiporter_subunitB"/>
</dbReference>
<dbReference type="PANTHER" id="PTHR33932:SF4">
    <property type="entry name" value="NA(+)_H(+) ANTIPORTER SUBUNIT B"/>
    <property type="match status" value="1"/>
</dbReference>
<evidence type="ECO:0000256" key="6">
    <source>
        <dbReference type="ARBA" id="ARBA00023136"/>
    </source>
</evidence>
<dbReference type="Pfam" id="PF04039">
    <property type="entry name" value="MnhB"/>
    <property type="match status" value="1"/>
</dbReference>
<evidence type="ECO:0000259" key="9">
    <source>
        <dbReference type="Pfam" id="PF13244"/>
    </source>
</evidence>
<dbReference type="AlphaFoldDB" id="A0A974SHT3"/>
<evidence type="ECO:0000256" key="4">
    <source>
        <dbReference type="ARBA" id="ARBA00022692"/>
    </source>
</evidence>
<dbReference type="EMBL" id="CP063362">
    <property type="protein sequence ID" value="QRG06626.1"/>
    <property type="molecule type" value="Genomic_DNA"/>
</dbReference>
<feature type="transmembrane region" description="Helical" evidence="7">
    <location>
        <begin position="142"/>
        <end position="159"/>
    </location>
</feature>
<feature type="domain" description="MrpA C-terminal/MbhD" evidence="9">
    <location>
        <begin position="11"/>
        <end position="76"/>
    </location>
</feature>
<keyword evidence="3" id="KW-1003">Cell membrane</keyword>
<comment type="subcellular location">
    <subcellularLocation>
        <location evidence="1">Cell membrane</location>
        <topology evidence="1">Multi-pass membrane protein</topology>
    </subcellularLocation>
</comment>
<dbReference type="InterPro" id="IPR007182">
    <property type="entry name" value="MnhB"/>
</dbReference>
<evidence type="ECO:0000256" key="1">
    <source>
        <dbReference type="ARBA" id="ARBA00004651"/>
    </source>
</evidence>
<keyword evidence="11" id="KW-1185">Reference proteome</keyword>
<evidence type="ECO:0000256" key="7">
    <source>
        <dbReference type="SAM" id="Phobius"/>
    </source>
</evidence>